<name>A0ABR6X6A9_9BURK</name>
<evidence type="ECO:0000259" key="1">
    <source>
        <dbReference type="Pfam" id="PF08898"/>
    </source>
</evidence>
<dbReference type="EMBL" id="JACOFW010000015">
    <property type="protein sequence ID" value="MBC3808346.1"/>
    <property type="molecule type" value="Genomic_DNA"/>
</dbReference>
<evidence type="ECO:0000313" key="3">
    <source>
        <dbReference type="Proteomes" id="UP000648257"/>
    </source>
</evidence>
<gene>
    <name evidence="2" type="ORF">H8K52_13410</name>
</gene>
<accession>A0ABR6X6A9</accession>
<feature type="domain" description="DUF1843" evidence="1">
    <location>
        <begin position="12"/>
        <end position="56"/>
    </location>
</feature>
<reference evidence="2 3" key="1">
    <citation type="submission" date="2020-08" db="EMBL/GenBank/DDBJ databases">
        <title>Novel species isolated from subtropical streams in China.</title>
        <authorList>
            <person name="Lu H."/>
        </authorList>
    </citation>
    <scope>NUCLEOTIDE SEQUENCE [LARGE SCALE GENOMIC DNA]</scope>
    <source>
        <strain evidence="2 3">KACC 16656</strain>
    </source>
</reference>
<keyword evidence="3" id="KW-1185">Reference proteome</keyword>
<comment type="caution">
    <text evidence="2">The sequence shown here is derived from an EMBL/GenBank/DDBJ whole genome shotgun (WGS) entry which is preliminary data.</text>
</comment>
<sequence length="99" mass="10469">MTATASAGGSTALYAVPIQDAIASGDVAKMNQIRDEAFAYLASVADVERLLPELEKAIQAKGGPIRVLYGVSIQDAIARGDQAEIARLKAEVAYYSRLL</sequence>
<protein>
    <submittedName>
        <fullName evidence="2">DUF1843 domain-containing protein</fullName>
    </submittedName>
</protein>
<proteinExistence type="predicted"/>
<dbReference type="Pfam" id="PF08898">
    <property type="entry name" value="DUF1843"/>
    <property type="match status" value="1"/>
</dbReference>
<dbReference type="InterPro" id="IPR014994">
    <property type="entry name" value="DUF1843"/>
</dbReference>
<dbReference type="RefSeq" id="WP_186923419.1">
    <property type="nucleotide sequence ID" value="NZ_JACOFW010000015.1"/>
</dbReference>
<evidence type="ECO:0000313" key="2">
    <source>
        <dbReference type="EMBL" id="MBC3808346.1"/>
    </source>
</evidence>
<dbReference type="Proteomes" id="UP000648257">
    <property type="component" value="Unassembled WGS sequence"/>
</dbReference>
<organism evidence="2 3">
    <name type="scientific">Undibacterium seohonense</name>
    <dbReference type="NCBI Taxonomy" id="1344950"/>
    <lineage>
        <taxon>Bacteria</taxon>
        <taxon>Pseudomonadati</taxon>
        <taxon>Pseudomonadota</taxon>
        <taxon>Betaproteobacteria</taxon>
        <taxon>Burkholderiales</taxon>
        <taxon>Oxalobacteraceae</taxon>
        <taxon>Undibacterium</taxon>
    </lineage>
</organism>